<keyword evidence="5" id="KW-0325">Glycoprotein</keyword>
<dbReference type="InterPro" id="IPR001563">
    <property type="entry name" value="Peptidase_S10"/>
</dbReference>
<dbReference type="EMBL" id="QFPW01000003">
    <property type="protein sequence ID" value="PZQ50754.1"/>
    <property type="molecule type" value="Genomic_DNA"/>
</dbReference>
<dbReference type="PROSITE" id="PS00131">
    <property type="entry name" value="CARBOXYPEPT_SER_SER"/>
    <property type="match status" value="1"/>
</dbReference>
<sequence length="496" mass="52494">MRSSLVSGLAVCLLLAGGVGAIAEAPAGAVAESPAPEGILALLPADSTTHHVLETPEGPLRYVATAGTIELRNQSGAVSARMFYTAYTREDGGPERPITFAFNGGPGAASAYLHLGLAGPRIVELGPKGDDGATPALSDNPDSWLPFTDLVFIDPVGTGWSRAAGSDADRAFHGVRQDAESLAKMIALFTQRADRLSSPKYLLGESYGGFRAAKVATALRDSQGLLVSGIVMVSPMLEGRFLPGAAPDPLAAALQLPSLAAAELEREGRFSVAGVEAAERFAMTDYLVGLAGPEPRGAAGEAFYARVAEMTGIPSDLVARGRGFVGERYRRDSADGVVSPYDAAEVVADAYPARSPDYNEDPVLDGYTRAYGPAFVSYAARELGYATPITYTLLNTEVNRRWDWPDGRAGASASDDLADLFSVLPSFRLAIFHGYGDTLTPYRVSQYVVDQLPSALTEDRALLRTYRGGHMFYTDPASRHAVAEDARAFYAGGRLN</sequence>
<evidence type="ECO:0000256" key="1">
    <source>
        <dbReference type="ARBA" id="ARBA00022645"/>
    </source>
</evidence>
<keyword evidence="4" id="KW-0378">Hydrolase</keyword>
<keyword evidence="1 7" id="KW-0121">Carboxypeptidase</keyword>
<dbReference type="SUPFAM" id="SSF53474">
    <property type="entry name" value="alpha/beta-Hydrolases"/>
    <property type="match status" value="1"/>
</dbReference>
<comment type="caution">
    <text evidence="7">The sequence shown here is derived from an EMBL/GenBank/DDBJ whole genome shotgun (WGS) entry which is preliminary data.</text>
</comment>
<dbReference type="InterPro" id="IPR018202">
    <property type="entry name" value="Ser_caboxypep_ser_AS"/>
</dbReference>
<gene>
    <name evidence="7" type="ORF">DI556_06455</name>
</gene>
<evidence type="ECO:0000256" key="4">
    <source>
        <dbReference type="ARBA" id="ARBA00022801"/>
    </source>
</evidence>
<dbReference type="Proteomes" id="UP000249185">
    <property type="component" value="Unassembled WGS sequence"/>
</dbReference>
<dbReference type="AlphaFoldDB" id="A0A2W5NCE0"/>
<evidence type="ECO:0000313" key="7">
    <source>
        <dbReference type="EMBL" id="PZQ50754.1"/>
    </source>
</evidence>
<organism evidence="7 8">
    <name type="scientific">Rhodovulum sulfidophilum</name>
    <name type="common">Rhodobacter sulfidophilus</name>
    <dbReference type="NCBI Taxonomy" id="35806"/>
    <lineage>
        <taxon>Bacteria</taxon>
        <taxon>Pseudomonadati</taxon>
        <taxon>Pseudomonadota</taxon>
        <taxon>Alphaproteobacteria</taxon>
        <taxon>Rhodobacterales</taxon>
        <taxon>Paracoccaceae</taxon>
        <taxon>Rhodovulum</taxon>
    </lineage>
</organism>
<proteinExistence type="predicted"/>
<feature type="signal peptide" evidence="6">
    <location>
        <begin position="1"/>
        <end position="23"/>
    </location>
</feature>
<evidence type="ECO:0000256" key="6">
    <source>
        <dbReference type="SAM" id="SignalP"/>
    </source>
</evidence>
<evidence type="ECO:0000256" key="3">
    <source>
        <dbReference type="ARBA" id="ARBA00022729"/>
    </source>
</evidence>
<feature type="chain" id="PRO_5016113983" evidence="6">
    <location>
        <begin position="24"/>
        <end position="496"/>
    </location>
</feature>
<dbReference type="PANTHER" id="PTHR11802:SF3">
    <property type="entry name" value="RETINOID-INDUCIBLE SERINE CARBOXYPEPTIDASE"/>
    <property type="match status" value="1"/>
</dbReference>
<evidence type="ECO:0000313" key="8">
    <source>
        <dbReference type="Proteomes" id="UP000249185"/>
    </source>
</evidence>
<evidence type="ECO:0000256" key="5">
    <source>
        <dbReference type="ARBA" id="ARBA00023180"/>
    </source>
</evidence>
<dbReference type="InterPro" id="IPR029058">
    <property type="entry name" value="AB_hydrolase_fold"/>
</dbReference>
<dbReference type="Pfam" id="PF00450">
    <property type="entry name" value="Peptidase_S10"/>
    <property type="match status" value="1"/>
</dbReference>
<dbReference type="GO" id="GO:0004185">
    <property type="term" value="F:serine-type carboxypeptidase activity"/>
    <property type="evidence" value="ECO:0007669"/>
    <property type="project" value="InterPro"/>
</dbReference>
<evidence type="ECO:0000256" key="2">
    <source>
        <dbReference type="ARBA" id="ARBA00022670"/>
    </source>
</evidence>
<dbReference type="GO" id="GO:0006508">
    <property type="term" value="P:proteolysis"/>
    <property type="evidence" value="ECO:0007669"/>
    <property type="project" value="UniProtKB-KW"/>
</dbReference>
<dbReference type="PANTHER" id="PTHR11802">
    <property type="entry name" value="SERINE PROTEASE FAMILY S10 SERINE CARBOXYPEPTIDASE"/>
    <property type="match status" value="1"/>
</dbReference>
<name>A0A2W5NCE0_RHOSU</name>
<keyword evidence="2" id="KW-0645">Protease</keyword>
<reference evidence="7 8" key="1">
    <citation type="submission" date="2017-08" db="EMBL/GenBank/DDBJ databases">
        <title>Infants hospitalized years apart are colonized by the same room-sourced microbial strains.</title>
        <authorList>
            <person name="Brooks B."/>
            <person name="Olm M.R."/>
            <person name="Firek B.A."/>
            <person name="Baker R."/>
            <person name="Thomas B.C."/>
            <person name="Morowitz M.J."/>
            <person name="Banfield J.F."/>
        </authorList>
    </citation>
    <scope>NUCLEOTIDE SEQUENCE [LARGE SCALE GENOMIC DNA]</scope>
    <source>
        <strain evidence="7">S2_005_002_R2_34</strain>
    </source>
</reference>
<keyword evidence="3 6" id="KW-0732">Signal</keyword>
<dbReference type="Gene3D" id="3.40.50.1820">
    <property type="entry name" value="alpha/beta hydrolase"/>
    <property type="match status" value="1"/>
</dbReference>
<accession>A0A2W5NCE0</accession>
<protein>
    <submittedName>
        <fullName evidence="7">Carboxypeptidase</fullName>
    </submittedName>
</protein>